<feature type="transmembrane region" description="Helical" evidence="2">
    <location>
        <begin position="43"/>
        <end position="63"/>
    </location>
</feature>
<keyword evidence="4" id="KW-1185">Reference proteome</keyword>
<reference evidence="4" key="1">
    <citation type="submission" date="2018-12" db="EMBL/GenBank/DDBJ databases">
        <title>Complete genome sequence of Paenibacillus sp. MBLB1234.</title>
        <authorList>
            <person name="Nam Y.-D."/>
            <person name="Kang J."/>
            <person name="Chung W.-H."/>
            <person name="Park Y.S."/>
        </authorList>
    </citation>
    <scope>NUCLEOTIDE SEQUENCE [LARGE SCALE GENOMIC DNA]</scope>
    <source>
        <strain evidence="4">MBLB1234</strain>
    </source>
</reference>
<keyword evidence="2" id="KW-1133">Transmembrane helix</keyword>
<organism evidence="3 4">
    <name type="scientific">Paenibacillus lutimineralis</name>
    <dbReference type="NCBI Taxonomy" id="2707005"/>
    <lineage>
        <taxon>Bacteria</taxon>
        <taxon>Bacillati</taxon>
        <taxon>Bacillota</taxon>
        <taxon>Bacilli</taxon>
        <taxon>Bacillales</taxon>
        <taxon>Paenibacillaceae</taxon>
        <taxon>Paenibacillus</taxon>
    </lineage>
</organism>
<feature type="compositionally biased region" description="Basic and acidic residues" evidence="1">
    <location>
        <begin position="1"/>
        <end position="17"/>
    </location>
</feature>
<dbReference type="RefSeq" id="WP_126996202.1">
    <property type="nucleotide sequence ID" value="NZ_CP034346.1"/>
</dbReference>
<keyword evidence="2" id="KW-0812">Transmembrane</keyword>
<name>A0A3Q9I995_9BACL</name>
<feature type="region of interest" description="Disordered" evidence="1">
    <location>
        <begin position="1"/>
        <end position="25"/>
    </location>
</feature>
<dbReference type="EMBL" id="CP034346">
    <property type="protein sequence ID" value="AZS13986.1"/>
    <property type="molecule type" value="Genomic_DNA"/>
</dbReference>
<keyword evidence="2" id="KW-0472">Membrane</keyword>
<dbReference type="AlphaFoldDB" id="A0A3Q9I995"/>
<proteinExistence type="predicted"/>
<evidence type="ECO:0000256" key="2">
    <source>
        <dbReference type="SAM" id="Phobius"/>
    </source>
</evidence>
<dbReference type="OrthoDB" id="2974002at2"/>
<protein>
    <submittedName>
        <fullName evidence="3">Uncharacterized protein</fullName>
    </submittedName>
</protein>
<evidence type="ECO:0000313" key="4">
    <source>
        <dbReference type="Proteomes" id="UP000270678"/>
    </source>
</evidence>
<dbReference type="Proteomes" id="UP000270678">
    <property type="component" value="Chromosome"/>
</dbReference>
<sequence length="64" mass="7221">MNHRDQLEQQQIEEYKKNPTINMADSMNRSVSGDLGAMTRGSFLTRIITTLVIIGGLLVFLLLK</sequence>
<dbReference type="KEGG" id="plut:EI981_05660"/>
<accession>A0A3Q9I995</accession>
<evidence type="ECO:0000313" key="3">
    <source>
        <dbReference type="EMBL" id="AZS13986.1"/>
    </source>
</evidence>
<evidence type="ECO:0000256" key="1">
    <source>
        <dbReference type="SAM" id="MobiDB-lite"/>
    </source>
</evidence>
<gene>
    <name evidence="3" type="ORF">EI981_05660</name>
</gene>